<sequence>MTQTRWAVDGPDGTSLELGGRKFSSNDEGAPMMCNLICSSIGRHVHIDYCCTVQGNRWDGAEVRHINARMTPNPDRPKDVITHGLYWRRMGIRSVYPR</sequence>
<gene>
    <name evidence="1" type="ORF">F5148DRAFT_456359</name>
</gene>
<name>A0ACC0UHH9_9AGAM</name>
<keyword evidence="2" id="KW-1185">Reference proteome</keyword>
<dbReference type="Proteomes" id="UP001207468">
    <property type="component" value="Unassembled WGS sequence"/>
</dbReference>
<dbReference type="EMBL" id="JAGFNK010000029">
    <property type="protein sequence ID" value="KAI9511013.1"/>
    <property type="molecule type" value="Genomic_DNA"/>
</dbReference>
<comment type="caution">
    <text evidence="1">The sequence shown here is derived from an EMBL/GenBank/DDBJ whole genome shotgun (WGS) entry which is preliminary data.</text>
</comment>
<accession>A0ACC0UHH9</accession>
<evidence type="ECO:0000313" key="1">
    <source>
        <dbReference type="EMBL" id="KAI9511013.1"/>
    </source>
</evidence>
<organism evidence="1 2">
    <name type="scientific">Russula earlei</name>
    <dbReference type="NCBI Taxonomy" id="71964"/>
    <lineage>
        <taxon>Eukaryota</taxon>
        <taxon>Fungi</taxon>
        <taxon>Dikarya</taxon>
        <taxon>Basidiomycota</taxon>
        <taxon>Agaricomycotina</taxon>
        <taxon>Agaricomycetes</taxon>
        <taxon>Russulales</taxon>
        <taxon>Russulaceae</taxon>
        <taxon>Russula</taxon>
    </lineage>
</organism>
<evidence type="ECO:0000313" key="2">
    <source>
        <dbReference type="Proteomes" id="UP001207468"/>
    </source>
</evidence>
<reference evidence="1" key="1">
    <citation type="submission" date="2021-03" db="EMBL/GenBank/DDBJ databases">
        <title>Evolutionary priming and transition to the ectomycorrhizal habit in an iconic lineage of mushroom-forming fungi: is preadaptation a requirement?</title>
        <authorList>
            <consortium name="DOE Joint Genome Institute"/>
            <person name="Looney B.P."/>
            <person name="Miyauchi S."/>
            <person name="Morin E."/>
            <person name="Drula E."/>
            <person name="Courty P.E."/>
            <person name="Chicoki N."/>
            <person name="Fauchery L."/>
            <person name="Kohler A."/>
            <person name="Kuo A."/>
            <person name="LaButti K."/>
            <person name="Pangilinan J."/>
            <person name="Lipzen A."/>
            <person name="Riley R."/>
            <person name="Andreopoulos W."/>
            <person name="He G."/>
            <person name="Johnson J."/>
            <person name="Barry K.W."/>
            <person name="Grigoriev I.V."/>
            <person name="Nagy L."/>
            <person name="Hibbett D."/>
            <person name="Henrissat B."/>
            <person name="Matheny P.B."/>
            <person name="Labbe J."/>
            <person name="Martin A.F."/>
        </authorList>
    </citation>
    <scope>NUCLEOTIDE SEQUENCE</scope>
    <source>
        <strain evidence="1">BPL698</strain>
    </source>
</reference>
<protein>
    <submittedName>
        <fullName evidence="1">Uncharacterized protein</fullName>
    </submittedName>
</protein>
<proteinExistence type="predicted"/>